<dbReference type="Proteomes" id="UP000271974">
    <property type="component" value="Unassembled WGS sequence"/>
</dbReference>
<evidence type="ECO:0000256" key="1">
    <source>
        <dbReference type="SAM" id="MobiDB-lite"/>
    </source>
</evidence>
<dbReference type="AlphaFoldDB" id="A0A3S1BN22"/>
<gene>
    <name evidence="2" type="ORF">EGW08_000210</name>
</gene>
<reference evidence="2 3" key="1">
    <citation type="submission" date="2019-01" db="EMBL/GenBank/DDBJ databases">
        <title>A draft genome assembly of the solar-powered sea slug Elysia chlorotica.</title>
        <authorList>
            <person name="Cai H."/>
            <person name="Li Q."/>
            <person name="Fang X."/>
            <person name="Li J."/>
            <person name="Curtis N.E."/>
            <person name="Altenburger A."/>
            <person name="Shibata T."/>
            <person name="Feng M."/>
            <person name="Maeda T."/>
            <person name="Schwartz J.A."/>
            <person name="Shigenobu S."/>
            <person name="Lundholm N."/>
            <person name="Nishiyama T."/>
            <person name="Yang H."/>
            <person name="Hasebe M."/>
            <person name="Li S."/>
            <person name="Pierce S.K."/>
            <person name="Wang J."/>
        </authorList>
    </citation>
    <scope>NUCLEOTIDE SEQUENCE [LARGE SCALE GENOMIC DNA]</scope>
    <source>
        <strain evidence="2">EC2010</strain>
        <tissue evidence="2">Whole organism of an adult</tissue>
    </source>
</reference>
<protein>
    <submittedName>
        <fullName evidence="2">Uncharacterized protein</fullName>
    </submittedName>
</protein>
<proteinExistence type="predicted"/>
<name>A0A3S1BN22_ELYCH</name>
<evidence type="ECO:0000313" key="3">
    <source>
        <dbReference type="Proteomes" id="UP000271974"/>
    </source>
</evidence>
<dbReference type="EMBL" id="RQTK01000003">
    <property type="protein sequence ID" value="RUS91997.1"/>
    <property type="molecule type" value="Genomic_DNA"/>
</dbReference>
<sequence length="335" mass="38165">MAVGWRKHWLIRTLQVKYNFRASQGWLIDGSDVCISPRNMKLGRHHYRSNRKHQRRRQATMTTAVSKQPSNVRNVLSDHVGGPTFLKIFNEYKVGINNVSCQSRIAPLCGLVRVEHATVVLIMRVIPLLVHVCETWGRLWRKKMCGDPAQVFGVIDVRIITPIQHDHALRSLFDEKMVGLFAREELKKELCSMAVLRNTSVTKSSLYRKLGRHHYRSNRKHQRRRQATMTTAVEGAGIVSKYSQGQIRAGSKPGSARHDEKIRGEYERPMYRIENDYIVWGDKGRCSCLALLYLGRPMTIDSTSADNSVGGPLFHPPQSHTVQISTPSQTTSGKR</sequence>
<comment type="caution">
    <text evidence="2">The sequence shown here is derived from an EMBL/GenBank/DDBJ whole genome shotgun (WGS) entry which is preliminary data.</text>
</comment>
<keyword evidence="3" id="KW-1185">Reference proteome</keyword>
<accession>A0A3S1BN22</accession>
<feature type="region of interest" description="Disordered" evidence="1">
    <location>
        <begin position="311"/>
        <end position="335"/>
    </location>
</feature>
<evidence type="ECO:0000313" key="2">
    <source>
        <dbReference type="EMBL" id="RUS91997.1"/>
    </source>
</evidence>
<feature type="compositionally biased region" description="Polar residues" evidence="1">
    <location>
        <begin position="318"/>
        <end position="335"/>
    </location>
</feature>
<organism evidence="2 3">
    <name type="scientific">Elysia chlorotica</name>
    <name type="common">Eastern emerald elysia</name>
    <name type="synonym">Sea slug</name>
    <dbReference type="NCBI Taxonomy" id="188477"/>
    <lineage>
        <taxon>Eukaryota</taxon>
        <taxon>Metazoa</taxon>
        <taxon>Spiralia</taxon>
        <taxon>Lophotrochozoa</taxon>
        <taxon>Mollusca</taxon>
        <taxon>Gastropoda</taxon>
        <taxon>Heterobranchia</taxon>
        <taxon>Euthyneura</taxon>
        <taxon>Panpulmonata</taxon>
        <taxon>Sacoglossa</taxon>
        <taxon>Placobranchoidea</taxon>
        <taxon>Plakobranchidae</taxon>
        <taxon>Elysia</taxon>
    </lineage>
</organism>